<dbReference type="Gramene" id="ONK75724">
    <property type="protein sequence ID" value="ONK75724"/>
    <property type="gene ID" value="A4U43_C03F19880"/>
</dbReference>
<keyword evidence="5" id="KW-0325">Glycoprotein</keyword>
<gene>
    <name evidence="7" type="ORF">A4U43_C03F19880</name>
</gene>
<evidence type="ECO:0000256" key="6">
    <source>
        <dbReference type="SAM" id="SignalP"/>
    </source>
</evidence>
<dbReference type="OMA" id="CYSTIRQ"/>
<feature type="chain" id="PRO_5024441250" description="Lysosomal Pro-X carboxypeptidase" evidence="6">
    <location>
        <begin position="19"/>
        <end position="485"/>
    </location>
</feature>
<reference evidence="8" key="1">
    <citation type="journal article" date="2017" name="Nat. Commun.">
        <title>The asparagus genome sheds light on the origin and evolution of a young Y chromosome.</title>
        <authorList>
            <person name="Harkess A."/>
            <person name="Zhou J."/>
            <person name="Xu C."/>
            <person name="Bowers J.E."/>
            <person name="Van der Hulst R."/>
            <person name="Ayyampalayam S."/>
            <person name="Mercati F."/>
            <person name="Riccardi P."/>
            <person name="McKain M.R."/>
            <person name="Kakrana A."/>
            <person name="Tang H."/>
            <person name="Ray J."/>
            <person name="Groenendijk J."/>
            <person name="Arikit S."/>
            <person name="Mathioni S.M."/>
            <person name="Nakano M."/>
            <person name="Shan H."/>
            <person name="Telgmann-Rauber A."/>
            <person name="Kanno A."/>
            <person name="Yue Z."/>
            <person name="Chen H."/>
            <person name="Li W."/>
            <person name="Chen Y."/>
            <person name="Xu X."/>
            <person name="Zhang Y."/>
            <person name="Luo S."/>
            <person name="Chen H."/>
            <person name="Gao J."/>
            <person name="Mao Z."/>
            <person name="Pires J.C."/>
            <person name="Luo M."/>
            <person name="Kudrna D."/>
            <person name="Wing R.A."/>
            <person name="Meyers B.C."/>
            <person name="Yi K."/>
            <person name="Kong H."/>
            <person name="Lavrijsen P."/>
            <person name="Sunseri F."/>
            <person name="Falavigna A."/>
            <person name="Ye Y."/>
            <person name="Leebens-Mack J.H."/>
            <person name="Chen G."/>
        </authorList>
    </citation>
    <scope>NUCLEOTIDE SEQUENCE [LARGE SCALE GENOMIC DNA]</scope>
    <source>
        <strain evidence="8">cv. DH0086</strain>
    </source>
</reference>
<dbReference type="Pfam" id="PF05577">
    <property type="entry name" value="Peptidase_S28"/>
    <property type="match status" value="1"/>
</dbReference>
<dbReference type="InterPro" id="IPR029058">
    <property type="entry name" value="AB_hydrolase_fold"/>
</dbReference>
<name>A0A5P1FCG5_ASPOF</name>
<dbReference type="PANTHER" id="PTHR11010:SF78">
    <property type="entry name" value="LYSOSOMAL PRO-X CARBOXYPEPTIDASE"/>
    <property type="match status" value="1"/>
</dbReference>
<dbReference type="AlphaFoldDB" id="A0A5P1FCG5"/>
<evidence type="ECO:0000256" key="4">
    <source>
        <dbReference type="ARBA" id="ARBA00022801"/>
    </source>
</evidence>
<keyword evidence="4" id="KW-0378">Hydrolase</keyword>
<accession>A0A5P1FCG5</accession>
<sequence>MWDQIVLGLLLIPKLGLVRESTHGKFLISQSNLNEISSSGYKFYNYSQTIDHFNYRPESYDIFQQRYAINDKYWGGAKNNSPIFVYTGDEASLESVIRSAGFLVDNAPHFQALLVVIEHRYYGESNPFGSRKQAYQNTSTLGYFSSTQALADYAQLITELKKNLSANNCPVIAMGGSYGGMLASWFRLKYPHIVIGAFASSAPILYFDDITPENGYLSIVTKDFQETSKSCYRTIRESWFEIDKFGLEINGLSVLSQIFHTCRPLNNTPELKDALASIYSAAAQYDDPTTQPVNLLCSGIDGAFDEATILERVFTGITPWNGKKQCFDIDVYNIDDSASETAIGWYWQTCSEMVMPIGCDSNDTMFQAQPFNIYNYTMDCQKKWGVTPRPHWMTTEFGGHNIKSVLRNFGSNIIFSNGLRDPYSSGGVLCNISDTIVAIYTTQGSHCLDILPATPADPEWLIAQRNEEVKIIERWIAEYKANIIA</sequence>
<evidence type="ECO:0000256" key="1">
    <source>
        <dbReference type="ARBA" id="ARBA00011079"/>
    </source>
</evidence>
<dbReference type="Proteomes" id="UP000243459">
    <property type="component" value="Chromosome 3"/>
</dbReference>
<organism evidence="7 8">
    <name type="scientific">Asparagus officinalis</name>
    <name type="common">Garden asparagus</name>
    <dbReference type="NCBI Taxonomy" id="4686"/>
    <lineage>
        <taxon>Eukaryota</taxon>
        <taxon>Viridiplantae</taxon>
        <taxon>Streptophyta</taxon>
        <taxon>Embryophyta</taxon>
        <taxon>Tracheophyta</taxon>
        <taxon>Spermatophyta</taxon>
        <taxon>Magnoliopsida</taxon>
        <taxon>Liliopsida</taxon>
        <taxon>Asparagales</taxon>
        <taxon>Asparagaceae</taxon>
        <taxon>Asparagoideae</taxon>
        <taxon>Asparagus</taxon>
    </lineage>
</organism>
<dbReference type="InterPro" id="IPR042269">
    <property type="entry name" value="Ser_carbopepase_S28_SKS"/>
</dbReference>
<evidence type="ECO:0000256" key="5">
    <source>
        <dbReference type="ARBA" id="ARBA00023180"/>
    </source>
</evidence>
<dbReference type="Gene3D" id="3.40.50.1820">
    <property type="entry name" value="alpha/beta hydrolase"/>
    <property type="match status" value="1"/>
</dbReference>
<evidence type="ECO:0000256" key="3">
    <source>
        <dbReference type="ARBA" id="ARBA00022729"/>
    </source>
</evidence>
<comment type="similarity">
    <text evidence="1">Belongs to the peptidase S28 family.</text>
</comment>
<dbReference type="PANTHER" id="PTHR11010">
    <property type="entry name" value="PROTEASE S28 PRO-X CARBOXYPEPTIDASE-RELATED"/>
    <property type="match status" value="1"/>
</dbReference>
<evidence type="ECO:0000313" key="7">
    <source>
        <dbReference type="EMBL" id="ONK75724.1"/>
    </source>
</evidence>
<feature type="signal peptide" evidence="6">
    <location>
        <begin position="1"/>
        <end position="18"/>
    </location>
</feature>
<protein>
    <recommendedName>
        <fullName evidence="9">Lysosomal Pro-X carboxypeptidase</fullName>
    </recommendedName>
</protein>
<dbReference type="InterPro" id="IPR008758">
    <property type="entry name" value="Peptidase_S28"/>
</dbReference>
<evidence type="ECO:0000313" key="8">
    <source>
        <dbReference type="Proteomes" id="UP000243459"/>
    </source>
</evidence>
<dbReference type="SUPFAM" id="SSF53474">
    <property type="entry name" value="alpha/beta-Hydrolases"/>
    <property type="match status" value="1"/>
</dbReference>
<dbReference type="GO" id="GO:0006508">
    <property type="term" value="P:proteolysis"/>
    <property type="evidence" value="ECO:0007669"/>
    <property type="project" value="UniProtKB-KW"/>
</dbReference>
<evidence type="ECO:0000256" key="2">
    <source>
        <dbReference type="ARBA" id="ARBA00022670"/>
    </source>
</evidence>
<keyword evidence="2" id="KW-0645">Protease</keyword>
<dbReference type="Gene3D" id="1.20.120.980">
    <property type="entry name" value="Serine carboxypeptidase S28, SKS domain"/>
    <property type="match status" value="1"/>
</dbReference>
<keyword evidence="8" id="KW-1185">Reference proteome</keyword>
<proteinExistence type="inferred from homology"/>
<keyword evidence="3 6" id="KW-0732">Signal</keyword>
<dbReference type="EMBL" id="CM007383">
    <property type="protein sequence ID" value="ONK75724.1"/>
    <property type="molecule type" value="Genomic_DNA"/>
</dbReference>
<dbReference type="GO" id="GO:0070008">
    <property type="term" value="F:serine-type exopeptidase activity"/>
    <property type="evidence" value="ECO:0007669"/>
    <property type="project" value="InterPro"/>
</dbReference>
<evidence type="ECO:0008006" key="9">
    <source>
        <dbReference type="Google" id="ProtNLM"/>
    </source>
</evidence>
<dbReference type="GO" id="GO:0008239">
    <property type="term" value="F:dipeptidyl-peptidase activity"/>
    <property type="evidence" value="ECO:0007669"/>
    <property type="project" value="TreeGrafter"/>
</dbReference>